<dbReference type="PANTHER" id="PTHR47926:SF485">
    <property type="entry name" value="REPEAT-LIKE SUPERFAMILY PROTEIN, PUTATIVE-RELATED"/>
    <property type="match status" value="1"/>
</dbReference>
<keyword evidence="1" id="KW-0677">Repeat</keyword>
<dbReference type="Gramene" id="ONK79961">
    <property type="protein sequence ID" value="ONK79961"/>
    <property type="gene ID" value="A4U43_C01F12290"/>
</dbReference>
<dbReference type="PANTHER" id="PTHR47926">
    <property type="entry name" value="PENTATRICOPEPTIDE REPEAT-CONTAINING PROTEIN"/>
    <property type="match status" value="1"/>
</dbReference>
<dbReference type="GO" id="GO:0003723">
    <property type="term" value="F:RNA binding"/>
    <property type="evidence" value="ECO:0007669"/>
    <property type="project" value="InterPro"/>
</dbReference>
<dbReference type="Proteomes" id="UP000243459">
    <property type="component" value="Chromosome 1"/>
</dbReference>
<gene>
    <name evidence="3" type="ORF">A4U43_C01F12290</name>
</gene>
<evidence type="ECO:0000256" key="1">
    <source>
        <dbReference type="ARBA" id="ARBA00022737"/>
    </source>
</evidence>
<keyword evidence="4" id="KW-1185">Reference proteome</keyword>
<dbReference type="EMBL" id="CM007381">
    <property type="protein sequence ID" value="ONK79961.1"/>
    <property type="molecule type" value="Genomic_DNA"/>
</dbReference>
<dbReference type="InterPro" id="IPR011990">
    <property type="entry name" value="TPR-like_helical_dom_sf"/>
</dbReference>
<accession>A0A5P1FTB6</accession>
<dbReference type="Pfam" id="PF01535">
    <property type="entry name" value="PPR"/>
    <property type="match status" value="1"/>
</dbReference>
<dbReference type="GO" id="GO:0009451">
    <property type="term" value="P:RNA modification"/>
    <property type="evidence" value="ECO:0007669"/>
    <property type="project" value="InterPro"/>
</dbReference>
<evidence type="ECO:0000256" key="2">
    <source>
        <dbReference type="SAM" id="MobiDB-lite"/>
    </source>
</evidence>
<reference evidence="4" key="1">
    <citation type="journal article" date="2017" name="Nat. Commun.">
        <title>The asparagus genome sheds light on the origin and evolution of a young Y chromosome.</title>
        <authorList>
            <person name="Harkess A."/>
            <person name="Zhou J."/>
            <person name="Xu C."/>
            <person name="Bowers J.E."/>
            <person name="Van der Hulst R."/>
            <person name="Ayyampalayam S."/>
            <person name="Mercati F."/>
            <person name="Riccardi P."/>
            <person name="McKain M.R."/>
            <person name="Kakrana A."/>
            <person name="Tang H."/>
            <person name="Ray J."/>
            <person name="Groenendijk J."/>
            <person name="Arikit S."/>
            <person name="Mathioni S.M."/>
            <person name="Nakano M."/>
            <person name="Shan H."/>
            <person name="Telgmann-Rauber A."/>
            <person name="Kanno A."/>
            <person name="Yue Z."/>
            <person name="Chen H."/>
            <person name="Li W."/>
            <person name="Chen Y."/>
            <person name="Xu X."/>
            <person name="Zhang Y."/>
            <person name="Luo S."/>
            <person name="Chen H."/>
            <person name="Gao J."/>
            <person name="Mao Z."/>
            <person name="Pires J.C."/>
            <person name="Luo M."/>
            <person name="Kudrna D."/>
            <person name="Wing R.A."/>
            <person name="Meyers B.C."/>
            <person name="Yi K."/>
            <person name="Kong H."/>
            <person name="Lavrijsen P."/>
            <person name="Sunseri F."/>
            <person name="Falavigna A."/>
            <person name="Ye Y."/>
            <person name="Leebens-Mack J.H."/>
            <person name="Chen G."/>
        </authorList>
    </citation>
    <scope>NUCLEOTIDE SEQUENCE [LARGE SCALE GENOMIC DNA]</scope>
    <source>
        <strain evidence="4">cv. DH0086</strain>
    </source>
</reference>
<organism evidence="3 4">
    <name type="scientific">Asparagus officinalis</name>
    <name type="common">Garden asparagus</name>
    <dbReference type="NCBI Taxonomy" id="4686"/>
    <lineage>
        <taxon>Eukaryota</taxon>
        <taxon>Viridiplantae</taxon>
        <taxon>Streptophyta</taxon>
        <taxon>Embryophyta</taxon>
        <taxon>Tracheophyta</taxon>
        <taxon>Spermatophyta</taxon>
        <taxon>Magnoliopsida</taxon>
        <taxon>Liliopsida</taxon>
        <taxon>Asparagales</taxon>
        <taxon>Asparagaceae</taxon>
        <taxon>Asparagoideae</taxon>
        <taxon>Asparagus</taxon>
    </lineage>
</organism>
<evidence type="ECO:0008006" key="5">
    <source>
        <dbReference type="Google" id="ProtNLM"/>
    </source>
</evidence>
<sequence>MLNSTKTKSPPYSSLNGKLKAHEQNPNPNSTHPPRPPKSSSFLHSPPHISQILTQFLVSGQRHDPFLTRHFIKHLMFSLSPHLAVFLFAFLPTLVHPSPTPSSSPSSSTLTRRSSRLFLVTNSSVCSGNFIFPLRAKLLSYMVLVQNGKLLHAQIVKLGFEEDLHVQNSAIHTYVCFGDLDSAWKLFEGFVEEVYLVTWKSMIDWYVKNRMVEAA</sequence>
<dbReference type="Gene3D" id="1.25.40.10">
    <property type="entry name" value="Tetratricopeptide repeat domain"/>
    <property type="match status" value="1"/>
</dbReference>
<dbReference type="InterPro" id="IPR046960">
    <property type="entry name" value="PPR_At4g14850-like_plant"/>
</dbReference>
<protein>
    <recommendedName>
        <fullName evidence="5">Pentatricopeptide repeat-containing protein</fullName>
    </recommendedName>
</protein>
<name>A0A5P1FTB6_ASPOF</name>
<feature type="region of interest" description="Disordered" evidence="2">
    <location>
        <begin position="1"/>
        <end position="44"/>
    </location>
</feature>
<proteinExistence type="predicted"/>
<evidence type="ECO:0000313" key="3">
    <source>
        <dbReference type="EMBL" id="ONK79961.1"/>
    </source>
</evidence>
<feature type="compositionally biased region" description="Polar residues" evidence="2">
    <location>
        <begin position="1"/>
        <end position="16"/>
    </location>
</feature>
<dbReference type="AlphaFoldDB" id="A0A5P1FTB6"/>
<dbReference type="InterPro" id="IPR002885">
    <property type="entry name" value="PPR_rpt"/>
</dbReference>
<evidence type="ECO:0000313" key="4">
    <source>
        <dbReference type="Proteomes" id="UP000243459"/>
    </source>
</evidence>